<dbReference type="AlphaFoldDB" id="A0A9Q4HHJ4"/>
<feature type="signal peptide" evidence="1">
    <location>
        <begin position="1"/>
        <end position="23"/>
    </location>
</feature>
<evidence type="ECO:0000256" key="1">
    <source>
        <dbReference type="SAM" id="SignalP"/>
    </source>
</evidence>
<protein>
    <recommendedName>
        <fullName evidence="4">YoaW</fullName>
    </recommendedName>
</protein>
<proteinExistence type="predicted"/>
<dbReference type="Proteomes" id="UP001078573">
    <property type="component" value="Unassembled WGS sequence"/>
</dbReference>
<evidence type="ECO:0000313" key="3">
    <source>
        <dbReference type="Proteomes" id="UP001078573"/>
    </source>
</evidence>
<sequence length="143" mass="16508">MKKLLMLILALFLMTIHAGNASAAIVKNEEKVSFTMTENQKSFMMYDESNPNRFPSQFGYRFTIYDAEGCTIHARMFRLSLSGYEITLSEKNFTGNHFDLSATDQAEAMPFKNHYLELTKDQDCGEVKVKGLYGYQFDNVYEY</sequence>
<feature type="chain" id="PRO_5040424368" description="YoaW" evidence="1">
    <location>
        <begin position="24"/>
        <end position="143"/>
    </location>
</feature>
<evidence type="ECO:0000313" key="2">
    <source>
        <dbReference type="EMBL" id="MCY8458761.1"/>
    </source>
</evidence>
<keyword evidence="1" id="KW-0732">Signal</keyword>
<comment type="caution">
    <text evidence="2">The sequence shown here is derived from an EMBL/GenBank/DDBJ whole genome shotgun (WGS) entry which is preliminary data.</text>
</comment>
<dbReference type="RefSeq" id="WP_014114008.1">
    <property type="nucleotide sequence ID" value="NZ_BJUC01000001.1"/>
</dbReference>
<evidence type="ECO:0008006" key="4">
    <source>
        <dbReference type="Google" id="ProtNLM"/>
    </source>
</evidence>
<dbReference type="GeneID" id="11239721"/>
<organism evidence="2 3">
    <name type="scientific">Bacillus spizizenii</name>
    <name type="common">Bacillus subtilis subsp. spizizenii</name>
    <dbReference type="NCBI Taxonomy" id="96241"/>
    <lineage>
        <taxon>Bacteria</taxon>
        <taxon>Bacillati</taxon>
        <taxon>Bacillota</taxon>
        <taxon>Bacilli</taxon>
        <taxon>Bacillales</taxon>
        <taxon>Bacillaceae</taxon>
        <taxon>Bacillus</taxon>
    </lineage>
</organism>
<reference evidence="2" key="1">
    <citation type="submission" date="2022-02" db="EMBL/GenBank/DDBJ databases">
        <title>Crop Bioprotection Bacillus Genome Sequencing.</title>
        <authorList>
            <person name="Dunlap C."/>
        </authorList>
    </citation>
    <scope>NUCLEOTIDE SEQUENCE</scope>
    <source>
        <strain evidence="2">WR1O2A-53</strain>
    </source>
</reference>
<dbReference type="EMBL" id="JALAPQ010000025">
    <property type="protein sequence ID" value="MCY8458761.1"/>
    <property type="molecule type" value="Genomic_DNA"/>
</dbReference>
<gene>
    <name evidence="2" type="ORF">MOC89_18090</name>
</gene>
<accession>A0A9Q4HHJ4</accession>
<name>A0A9Q4HHJ4_BACSC</name>